<dbReference type="InterPro" id="IPR015422">
    <property type="entry name" value="PyrdxlP-dep_Trfase_small"/>
</dbReference>
<comment type="cofactor">
    <cofactor evidence="1">
        <name>pyridoxal 5'-phosphate</name>
        <dbReference type="ChEBI" id="CHEBI:597326"/>
    </cofactor>
</comment>
<evidence type="ECO:0000313" key="8">
    <source>
        <dbReference type="Proteomes" id="UP000323946"/>
    </source>
</evidence>
<dbReference type="PANTHER" id="PTHR43525">
    <property type="entry name" value="PROTEIN MALY"/>
    <property type="match status" value="1"/>
</dbReference>
<evidence type="ECO:0000256" key="5">
    <source>
        <dbReference type="ARBA" id="ARBA00037974"/>
    </source>
</evidence>
<dbReference type="GO" id="GO:0008483">
    <property type="term" value="F:transaminase activity"/>
    <property type="evidence" value="ECO:0007669"/>
    <property type="project" value="UniProtKB-KW"/>
</dbReference>
<dbReference type="Proteomes" id="UP000323946">
    <property type="component" value="Unassembled WGS sequence"/>
</dbReference>
<keyword evidence="4" id="KW-0456">Lyase</keyword>
<protein>
    <recommendedName>
        <fullName evidence="2">cysteine-S-conjugate beta-lyase</fullName>
        <ecNumber evidence="2">4.4.1.13</ecNumber>
    </recommendedName>
</protein>
<organism evidence="7 8">
    <name type="scientific">Saccharopolyspora hirsuta</name>
    <dbReference type="NCBI Taxonomy" id="1837"/>
    <lineage>
        <taxon>Bacteria</taxon>
        <taxon>Bacillati</taxon>
        <taxon>Actinomycetota</taxon>
        <taxon>Actinomycetes</taxon>
        <taxon>Pseudonocardiales</taxon>
        <taxon>Pseudonocardiaceae</taxon>
        <taxon>Saccharopolyspora</taxon>
    </lineage>
</organism>
<proteinExistence type="inferred from homology"/>
<dbReference type="AlphaFoldDB" id="A0A5M7BGZ2"/>
<keyword evidence="3" id="KW-0663">Pyridoxal phosphate</keyword>
<dbReference type="InterPro" id="IPR015424">
    <property type="entry name" value="PyrdxlP-dep_Trfase"/>
</dbReference>
<comment type="caution">
    <text evidence="7">The sequence shown here is derived from an EMBL/GenBank/DDBJ whole genome shotgun (WGS) entry which is preliminary data.</text>
</comment>
<dbReference type="InterPro" id="IPR051798">
    <property type="entry name" value="Class-II_PLP-Dep_Aminotrans"/>
</dbReference>
<dbReference type="RefSeq" id="WP_150070011.1">
    <property type="nucleotide sequence ID" value="NZ_JBEPDJ010000002.1"/>
</dbReference>
<dbReference type="InterPro" id="IPR004839">
    <property type="entry name" value="Aminotransferase_I/II_large"/>
</dbReference>
<dbReference type="EMBL" id="VWPH01000016">
    <property type="protein sequence ID" value="KAA5827044.1"/>
    <property type="molecule type" value="Genomic_DNA"/>
</dbReference>
<evidence type="ECO:0000256" key="4">
    <source>
        <dbReference type="ARBA" id="ARBA00023239"/>
    </source>
</evidence>
<dbReference type="EC" id="4.4.1.13" evidence="2"/>
<comment type="similarity">
    <text evidence="5">Belongs to the class-II pyridoxal-phosphate-dependent aminotransferase family. MalY/PatB cystathionine beta-lyase subfamily.</text>
</comment>
<name>A0A5M7BGZ2_SACHI</name>
<keyword evidence="7" id="KW-0808">Transferase</keyword>
<dbReference type="Pfam" id="PF00155">
    <property type="entry name" value="Aminotran_1_2"/>
    <property type="match status" value="1"/>
</dbReference>
<dbReference type="Gene3D" id="3.90.1150.10">
    <property type="entry name" value="Aspartate Aminotransferase, domain 1"/>
    <property type="match status" value="1"/>
</dbReference>
<reference evidence="7 8" key="1">
    <citation type="submission" date="2019-09" db="EMBL/GenBank/DDBJ databases">
        <title>Draft genome sequence of the thermophilic Saccharopolyspora hirsuta VKM Ac-666T.</title>
        <authorList>
            <person name="Lobastova T.G."/>
            <person name="Fokina V."/>
            <person name="Bragin E.Y."/>
            <person name="Shtratnikova V.Y."/>
            <person name="Starodumova I.P."/>
            <person name="Tarlachkov S.V."/>
            <person name="Donova M.V."/>
        </authorList>
    </citation>
    <scope>NUCLEOTIDE SEQUENCE [LARGE SCALE GENOMIC DNA]</scope>
    <source>
        <strain evidence="7 8">VKM Ac-666</strain>
    </source>
</reference>
<dbReference type="InterPro" id="IPR015421">
    <property type="entry name" value="PyrdxlP-dep_Trfase_major"/>
</dbReference>
<evidence type="ECO:0000256" key="3">
    <source>
        <dbReference type="ARBA" id="ARBA00022898"/>
    </source>
</evidence>
<evidence type="ECO:0000313" key="7">
    <source>
        <dbReference type="EMBL" id="KAA5827044.1"/>
    </source>
</evidence>
<gene>
    <name evidence="7" type="ORF">F1721_29075</name>
</gene>
<dbReference type="PANTHER" id="PTHR43525:SF2">
    <property type="entry name" value="CYSTATHIONINE BETA-LYASE-RELATED"/>
    <property type="match status" value="1"/>
</dbReference>
<dbReference type="GO" id="GO:0047804">
    <property type="term" value="F:cysteine-S-conjugate beta-lyase activity"/>
    <property type="evidence" value="ECO:0007669"/>
    <property type="project" value="UniProtKB-EC"/>
</dbReference>
<dbReference type="SUPFAM" id="SSF53383">
    <property type="entry name" value="PLP-dependent transferases"/>
    <property type="match status" value="1"/>
</dbReference>
<dbReference type="Gene3D" id="3.40.640.10">
    <property type="entry name" value="Type I PLP-dependent aspartate aminotransferase-like (Major domain)"/>
    <property type="match status" value="1"/>
</dbReference>
<keyword evidence="7" id="KW-0032">Aminotransferase</keyword>
<evidence type="ECO:0000256" key="1">
    <source>
        <dbReference type="ARBA" id="ARBA00001933"/>
    </source>
</evidence>
<evidence type="ECO:0000256" key="2">
    <source>
        <dbReference type="ARBA" id="ARBA00012224"/>
    </source>
</evidence>
<dbReference type="OrthoDB" id="3224382at2"/>
<dbReference type="SMR" id="A0A5M7BGZ2"/>
<dbReference type="CDD" id="cd00609">
    <property type="entry name" value="AAT_like"/>
    <property type="match status" value="1"/>
</dbReference>
<evidence type="ECO:0000259" key="6">
    <source>
        <dbReference type="Pfam" id="PF00155"/>
    </source>
</evidence>
<keyword evidence="8" id="KW-1185">Reference proteome</keyword>
<dbReference type="GO" id="GO:0030170">
    <property type="term" value="F:pyridoxal phosphate binding"/>
    <property type="evidence" value="ECO:0007669"/>
    <property type="project" value="InterPro"/>
</dbReference>
<feature type="domain" description="Aminotransferase class I/classII large" evidence="6">
    <location>
        <begin position="56"/>
        <end position="381"/>
    </location>
</feature>
<sequence length="386" mass="41909">MTPAELHAEFDALRAEDLRLRSSQKWSLAEPDVLPAWVAEMDFPLCETARSVLARLAARSDFGYPVVDDYLAAFSEWAAREQRWSVDPALTAPVADVMQGLDHAVRCLTEPGDGVVLLTPAYPPFLVMLAHLGRPVRECPLLDTAEGWRIDFDAVTDALADGAKAVLLCHPHNPTGRMWSPDELRTISELADRYGAAVISDEVHAPLVAGGQAFVPYAASSGATANCVTVTSVSKAWNVPGLKSAVLVCQESTKHVLDAMAPYEAMRASVPGIAVATALWRDDGGWLPAVRSYLDRTRDALQAWVEQHEQVRWHRNEAGYLAWLDLRGLGPDPAEVLRQEARVLVNPGTNFAPPGSAAGRGFVRFNHATSLPLLAELLARIGSVLD</sequence>
<accession>A0A5M7BGZ2</accession>